<organism evidence="6 7">
    <name type="scientific">Tanacetum coccineum</name>
    <dbReference type="NCBI Taxonomy" id="301880"/>
    <lineage>
        <taxon>Eukaryota</taxon>
        <taxon>Viridiplantae</taxon>
        <taxon>Streptophyta</taxon>
        <taxon>Embryophyta</taxon>
        <taxon>Tracheophyta</taxon>
        <taxon>Spermatophyta</taxon>
        <taxon>Magnoliopsida</taxon>
        <taxon>eudicotyledons</taxon>
        <taxon>Gunneridae</taxon>
        <taxon>Pentapetalae</taxon>
        <taxon>asterids</taxon>
        <taxon>campanulids</taxon>
        <taxon>Asterales</taxon>
        <taxon>Asteraceae</taxon>
        <taxon>Asteroideae</taxon>
        <taxon>Anthemideae</taxon>
        <taxon>Anthemidinae</taxon>
        <taxon>Tanacetum</taxon>
    </lineage>
</organism>
<dbReference type="PANTHER" id="PTHR23147">
    <property type="entry name" value="SERINE/ARGININE RICH SPLICING FACTOR"/>
    <property type="match status" value="1"/>
</dbReference>
<dbReference type="SMART" id="SM00360">
    <property type="entry name" value="RRM"/>
    <property type="match status" value="1"/>
</dbReference>
<dbReference type="InterPro" id="IPR035979">
    <property type="entry name" value="RBD_domain_sf"/>
</dbReference>
<evidence type="ECO:0000256" key="4">
    <source>
        <dbReference type="PROSITE-ProRule" id="PRU00176"/>
    </source>
</evidence>
<evidence type="ECO:0000259" key="5">
    <source>
        <dbReference type="PROSITE" id="PS50102"/>
    </source>
</evidence>
<evidence type="ECO:0000313" key="6">
    <source>
        <dbReference type="EMBL" id="GJS62526.1"/>
    </source>
</evidence>
<evidence type="ECO:0000256" key="3">
    <source>
        <dbReference type="ARBA" id="ARBA00023187"/>
    </source>
</evidence>
<name>A0ABQ4XBF7_9ASTR</name>
<dbReference type="SUPFAM" id="SSF54928">
    <property type="entry name" value="RNA-binding domain, RBD"/>
    <property type="match status" value="1"/>
</dbReference>
<dbReference type="EMBL" id="BQNB010009366">
    <property type="protein sequence ID" value="GJS62526.1"/>
    <property type="molecule type" value="Genomic_DNA"/>
</dbReference>
<evidence type="ECO:0000313" key="7">
    <source>
        <dbReference type="Proteomes" id="UP001151760"/>
    </source>
</evidence>
<reference evidence="6" key="1">
    <citation type="journal article" date="2022" name="Int. J. Mol. Sci.">
        <title>Draft Genome of Tanacetum Coccineum: Genomic Comparison of Closely Related Tanacetum-Family Plants.</title>
        <authorList>
            <person name="Yamashiro T."/>
            <person name="Shiraishi A."/>
            <person name="Nakayama K."/>
            <person name="Satake H."/>
        </authorList>
    </citation>
    <scope>NUCLEOTIDE SEQUENCE</scope>
</reference>
<keyword evidence="3" id="KW-0508">mRNA splicing</keyword>
<dbReference type="Pfam" id="PF00076">
    <property type="entry name" value="RRM_1"/>
    <property type="match status" value="1"/>
</dbReference>
<comment type="caution">
    <text evidence="6">The sequence shown here is derived from an EMBL/GenBank/DDBJ whole genome shotgun (WGS) entry which is preliminary data.</text>
</comment>
<dbReference type="InterPro" id="IPR050907">
    <property type="entry name" value="SRSF"/>
</dbReference>
<dbReference type="Gene3D" id="3.30.70.330">
    <property type="match status" value="1"/>
</dbReference>
<reference evidence="6" key="2">
    <citation type="submission" date="2022-01" db="EMBL/GenBank/DDBJ databases">
        <authorList>
            <person name="Yamashiro T."/>
            <person name="Shiraishi A."/>
            <person name="Satake H."/>
            <person name="Nakayama K."/>
        </authorList>
    </citation>
    <scope>NUCLEOTIDE SEQUENCE</scope>
</reference>
<keyword evidence="2" id="KW-0747">Spliceosome</keyword>
<dbReference type="CDD" id="cd00590">
    <property type="entry name" value="RRM_SF"/>
    <property type="match status" value="1"/>
</dbReference>
<sequence>MGRYTTKEDDVDRISTSVYVTNFPDNVSAKELFLACKQYGHVVDSYIPVKKSKYGKRFGFVKFINVFSEERLVNNLCTVWIGRVRLHANIARFQRPNGNEKSYRGVLNGDTKTKLVGKISEPSIVLGDECVMSMNVDNALFEGLKIFALNSQSENGFGE</sequence>
<evidence type="ECO:0000256" key="1">
    <source>
        <dbReference type="ARBA" id="ARBA00022664"/>
    </source>
</evidence>
<dbReference type="InterPro" id="IPR000504">
    <property type="entry name" value="RRM_dom"/>
</dbReference>
<dbReference type="InterPro" id="IPR012677">
    <property type="entry name" value="Nucleotide-bd_a/b_plait_sf"/>
</dbReference>
<dbReference type="Proteomes" id="UP001151760">
    <property type="component" value="Unassembled WGS sequence"/>
</dbReference>
<accession>A0ABQ4XBF7</accession>
<keyword evidence="7" id="KW-1185">Reference proteome</keyword>
<keyword evidence="1" id="KW-0507">mRNA processing</keyword>
<gene>
    <name evidence="6" type="ORF">Tco_0657310</name>
</gene>
<evidence type="ECO:0000256" key="2">
    <source>
        <dbReference type="ARBA" id="ARBA00022728"/>
    </source>
</evidence>
<protein>
    <submittedName>
        <fullName evidence="6">Nucleotide-binding alpha-beta plait domain-containing protein</fullName>
    </submittedName>
</protein>
<dbReference type="PROSITE" id="PS50102">
    <property type="entry name" value="RRM"/>
    <property type="match status" value="1"/>
</dbReference>
<keyword evidence="4" id="KW-0694">RNA-binding</keyword>
<feature type="domain" description="RRM" evidence="5">
    <location>
        <begin position="16"/>
        <end position="93"/>
    </location>
</feature>
<proteinExistence type="predicted"/>